<gene>
    <name evidence="3" type="primary">phaQ</name>
    <name evidence="3" type="ORF">ACFPOH_04935</name>
</gene>
<dbReference type="RefSeq" id="WP_390308958.1">
    <property type="nucleotide sequence ID" value="NZ_JBHSNQ010000048.1"/>
</dbReference>
<dbReference type="PANTHER" id="PTHR33169">
    <property type="entry name" value="PADR-FAMILY TRANSCRIPTIONAL REGULATOR"/>
    <property type="match status" value="1"/>
</dbReference>
<dbReference type="EMBL" id="JBHSNQ010000048">
    <property type="protein sequence ID" value="MFC5541122.1"/>
    <property type="molecule type" value="Genomic_DNA"/>
</dbReference>
<feature type="region of interest" description="Disordered" evidence="1">
    <location>
        <begin position="132"/>
        <end position="185"/>
    </location>
</feature>
<evidence type="ECO:0000259" key="2">
    <source>
        <dbReference type="Pfam" id="PF03551"/>
    </source>
</evidence>
<feature type="domain" description="Transcription regulator PadR N-terminal" evidence="2">
    <location>
        <begin position="27"/>
        <end position="96"/>
    </location>
</feature>
<dbReference type="InterPro" id="IPR005149">
    <property type="entry name" value="Tscrpt_reg_PadR_N"/>
</dbReference>
<evidence type="ECO:0000313" key="4">
    <source>
        <dbReference type="Proteomes" id="UP001595978"/>
    </source>
</evidence>
<dbReference type="PANTHER" id="PTHR33169:SF14">
    <property type="entry name" value="TRANSCRIPTIONAL REGULATOR RV3488"/>
    <property type="match status" value="1"/>
</dbReference>
<dbReference type="InterPro" id="IPR014091">
    <property type="entry name" value="Tscrpt_rep_PHB_PhaQ"/>
</dbReference>
<proteinExistence type="predicted"/>
<dbReference type="InterPro" id="IPR036388">
    <property type="entry name" value="WH-like_DNA-bd_sf"/>
</dbReference>
<name>A0ABW0R8M0_9BACL</name>
<dbReference type="Gene3D" id="1.10.10.10">
    <property type="entry name" value="Winged helix-like DNA-binding domain superfamily/Winged helix DNA-binding domain"/>
    <property type="match status" value="1"/>
</dbReference>
<protein>
    <submittedName>
        <fullName evidence="3">Poly-beta-hydroxybutyrate-responsive repressor</fullName>
    </submittedName>
</protein>
<accession>A0ABW0R8M0</accession>
<keyword evidence="4" id="KW-1185">Reference proteome</keyword>
<organism evidence="3 4">
    <name type="scientific">Ureibacillus suwonensis</name>
    <dbReference type="NCBI Taxonomy" id="313007"/>
    <lineage>
        <taxon>Bacteria</taxon>
        <taxon>Bacillati</taxon>
        <taxon>Bacillota</taxon>
        <taxon>Bacilli</taxon>
        <taxon>Bacillales</taxon>
        <taxon>Caryophanaceae</taxon>
        <taxon>Ureibacillus</taxon>
    </lineage>
</organism>
<feature type="compositionally biased region" description="Polar residues" evidence="1">
    <location>
        <begin position="174"/>
        <end position="185"/>
    </location>
</feature>
<reference evidence="4" key="1">
    <citation type="journal article" date="2019" name="Int. J. Syst. Evol. Microbiol.">
        <title>The Global Catalogue of Microorganisms (GCM) 10K type strain sequencing project: providing services to taxonomists for standard genome sequencing and annotation.</title>
        <authorList>
            <consortium name="The Broad Institute Genomics Platform"/>
            <consortium name="The Broad Institute Genome Sequencing Center for Infectious Disease"/>
            <person name="Wu L."/>
            <person name="Ma J."/>
        </authorList>
    </citation>
    <scope>NUCLEOTIDE SEQUENCE [LARGE SCALE GENOMIC DNA]</scope>
    <source>
        <strain evidence="4">CCUG 56331</strain>
    </source>
</reference>
<sequence>MVSKDEKKKPKSPSIGAPKNFLIPIMLLHLREFNTHGYELMEKITKFGIESLDHGNFYRLLRQLEKDNLVTSVWDTSSGGPAKRIYSITEAGEKYLDMWANSLSEYQKLLNQFFNLYNPFFSTGSTFQSQQKVEATPKETKKTSAATNTASTKAKAAASSSKPKTTRTRKTKAQHSGTPEEQPQS</sequence>
<evidence type="ECO:0000256" key="1">
    <source>
        <dbReference type="SAM" id="MobiDB-lite"/>
    </source>
</evidence>
<comment type="caution">
    <text evidence="3">The sequence shown here is derived from an EMBL/GenBank/DDBJ whole genome shotgun (WGS) entry which is preliminary data.</text>
</comment>
<dbReference type="Proteomes" id="UP001595978">
    <property type="component" value="Unassembled WGS sequence"/>
</dbReference>
<dbReference type="NCBIfam" id="TIGR02719">
    <property type="entry name" value="repress_PhaQ"/>
    <property type="match status" value="1"/>
</dbReference>
<dbReference type="InterPro" id="IPR052509">
    <property type="entry name" value="Metal_resp_DNA-bind_regulator"/>
</dbReference>
<feature type="compositionally biased region" description="Low complexity" evidence="1">
    <location>
        <begin position="143"/>
        <end position="163"/>
    </location>
</feature>
<evidence type="ECO:0000313" key="3">
    <source>
        <dbReference type="EMBL" id="MFC5541122.1"/>
    </source>
</evidence>
<dbReference type="Pfam" id="PF03551">
    <property type="entry name" value="PadR"/>
    <property type="match status" value="1"/>
</dbReference>
<dbReference type="SUPFAM" id="SSF46785">
    <property type="entry name" value="Winged helix' DNA-binding domain"/>
    <property type="match status" value="1"/>
</dbReference>
<dbReference type="InterPro" id="IPR036390">
    <property type="entry name" value="WH_DNA-bd_sf"/>
</dbReference>
<feature type="compositionally biased region" description="Basic residues" evidence="1">
    <location>
        <begin position="164"/>
        <end position="173"/>
    </location>
</feature>